<dbReference type="NCBIfam" id="TIGR00055">
    <property type="entry name" value="uppS"/>
    <property type="match status" value="1"/>
</dbReference>
<reference evidence="3" key="1">
    <citation type="submission" date="2018-06" db="EMBL/GenBank/DDBJ databases">
        <authorList>
            <person name="Zhirakovskaya E."/>
        </authorList>
    </citation>
    <scope>NUCLEOTIDE SEQUENCE</scope>
</reference>
<dbReference type="PROSITE" id="PS01066">
    <property type="entry name" value="UPP_SYNTHASE"/>
    <property type="match status" value="1"/>
</dbReference>
<dbReference type="GO" id="GO:0000287">
    <property type="term" value="F:magnesium ion binding"/>
    <property type="evidence" value="ECO:0007669"/>
    <property type="project" value="TreeGrafter"/>
</dbReference>
<dbReference type="PANTHER" id="PTHR10291:SF0">
    <property type="entry name" value="DEHYDRODOLICHYL DIPHOSPHATE SYNTHASE 2"/>
    <property type="match status" value="1"/>
</dbReference>
<keyword evidence="2 3" id="KW-0808">Transferase</keyword>
<dbReference type="PANTHER" id="PTHR10291">
    <property type="entry name" value="DEHYDRODOLICHYL DIPHOSPHATE SYNTHASE FAMILY MEMBER"/>
    <property type="match status" value="1"/>
</dbReference>
<dbReference type="GO" id="GO:0008834">
    <property type="term" value="F:ditrans,polycis-undecaprenyl-diphosphate synthase [(2E,6E)-farnesyl-diphosphate specific] activity"/>
    <property type="evidence" value="ECO:0007669"/>
    <property type="project" value="UniProtKB-EC"/>
</dbReference>
<evidence type="ECO:0000313" key="3">
    <source>
        <dbReference type="EMBL" id="VAW76107.1"/>
    </source>
</evidence>
<evidence type="ECO:0000256" key="2">
    <source>
        <dbReference type="ARBA" id="ARBA00022679"/>
    </source>
</evidence>
<dbReference type="HAMAP" id="MF_01139">
    <property type="entry name" value="ISPT"/>
    <property type="match status" value="1"/>
</dbReference>
<dbReference type="Pfam" id="PF01255">
    <property type="entry name" value="Prenyltransf"/>
    <property type="match status" value="1"/>
</dbReference>
<organism evidence="3">
    <name type="scientific">hydrothermal vent metagenome</name>
    <dbReference type="NCBI Taxonomy" id="652676"/>
    <lineage>
        <taxon>unclassified sequences</taxon>
        <taxon>metagenomes</taxon>
        <taxon>ecological metagenomes</taxon>
    </lineage>
</organism>
<proteinExistence type="inferred from homology"/>
<dbReference type="EMBL" id="UOFN01000055">
    <property type="protein sequence ID" value="VAW76107.1"/>
    <property type="molecule type" value="Genomic_DNA"/>
</dbReference>
<sequence>MLPRSMGHREGVKAVRRAVEFCRKRGIEALTLFAFSSENWRRPETEVGLLMELFVRTLRKEVARLHKNQVRMRFIGERSAFDQKLQSLMDSAEEQTSANTGMTLTIAVNYGGRWDIAAAASRLATRVADGELKAEDIDTECLGNELSIPDLPEPDLFVRTGGEQRISNFLLWQLAYTELYFTDLLWPDFDAAAFDEALHSFAGRQRRFGKTGDQVEQAGRA</sequence>
<comment type="cofactor">
    <cofactor evidence="1">
        <name>Mg(2+)</name>
        <dbReference type="ChEBI" id="CHEBI:18420"/>
    </cofactor>
</comment>
<dbReference type="InterPro" id="IPR018520">
    <property type="entry name" value="UPP_synth-like_CS"/>
</dbReference>
<dbReference type="EC" id="2.5.1.31" evidence="3"/>
<dbReference type="InterPro" id="IPR001441">
    <property type="entry name" value="UPP_synth-like"/>
</dbReference>
<accession>A0A3B0YKN7</accession>
<dbReference type="GO" id="GO:0005829">
    <property type="term" value="C:cytosol"/>
    <property type="evidence" value="ECO:0007669"/>
    <property type="project" value="TreeGrafter"/>
</dbReference>
<gene>
    <name evidence="3" type="ORF">MNBD_GAMMA15-1636</name>
</gene>
<dbReference type="Gene3D" id="3.40.1180.10">
    <property type="entry name" value="Decaprenyl diphosphate synthase-like"/>
    <property type="match status" value="1"/>
</dbReference>
<dbReference type="AlphaFoldDB" id="A0A3B0YKN7"/>
<dbReference type="FunFam" id="3.40.1180.10:FF:000001">
    <property type="entry name" value="(2E,6E)-farnesyl-diphosphate-specific ditrans,polycis-undecaprenyl-diphosphate synthase"/>
    <property type="match status" value="1"/>
</dbReference>
<evidence type="ECO:0000256" key="1">
    <source>
        <dbReference type="ARBA" id="ARBA00001946"/>
    </source>
</evidence>
<dbReference type="GO" id="GO:0016094">
    <property type="term" value="P:polyprenol biosynthetic process"/>
    <property type="evidence" value="ECO:0007669"/>
    <property type="project" value="TreeGrafter"/>
</dbReference>
<dbReference type="InterPro" id="IPR036424">
    <property type="entry name" value="UPP_synth-like_sf"/>
</dbReference>
<name>A0A3B0YKN7_9ZZZZ</name>
<dbReference type="CDD" id="cd00475">
    <property type="entry name" value="Cis_IPPS"/>
    <property type="match status" value="1"/>
</dbReference>
<protein>
    <submittedName>
        <fullName evidence="3">Undecaprenyl diphosphate synthase</fullName>
        <ecNumber evidence="3">2.5.1.31</ecNumber>
    </submittedName>
</protein>
<dbReference type="SUPFAM" id="SSF64005">
    <property type="entry name" value="Undecaprenyl diphosphate synthase"/>
    <property type="match status" value="1"/>
</dbReference>